<keyword evidence="1" id="KW-0732">Signal</keyword>
<organism evidence="2 3">
    <name type="scientific">Salipaludibacillus aurantiacus</name>
    <dbReference type="NCBI Taxonomy" id="1601833"/>
    <lineage>
        <taxon>Bacteria</taxon>
        <taxon>Bacillati</taxon>
        <taxon>Bacillota</taxon>
        <taxon>Bacilli</taxon>
        <taxon>Bacillales</taxon>
        <taxon>Bacillaceae</taxon>
    </lineage>
</organism>
<proteinExistence type="predicted"/>
<reference evidence="3" key="1">
    <citation type="submission" date="2016-10" db="EMBL/GenBank/DDBJ databases">
        <authorList>
            <person name="Varghese N."/>
            <person name="Submissions S."/>
        </authorList>
    </citation>
    <scope>NUCLEOTIDE SEQUENCE [LARGE SCALE GENOMIC DNA]</scope>
    <source>
        <strain evidence="3">S9</strain>
    </source>
</reference>
<evidence type="ECO:0000256" key="1">
    <source>
        <dbReference type="SAM" id="SignalP"/>
    </source>
</evidence>
<feature type="signal peptide" evidence="1">
    <location>
        <begin position="1"/>
        <end position="26"/>
    </location>
</feature>
<name>A0A1H9PHF2_9BACI</name>
<sequence length="268" mass="29437">MTPNPLKVFLVCVLFFLFLADNLVEAGDDWPVGKAAIIIDDFGGTGKGTEEFLAGNIPVTVAIMPFMEHSTEIAERANELGFEIMIHLPMEPKKGKVSWLGPKPILSNLTAEEVRELVKAAIKDVPHAKGINQHMGSKIVENREIINEILAVTKAHGLYVIDSGTNPESCLPAVSEKYGLLFDERDIFLDNTRSSSSHVYKMAKKLADLAEANGEAIGIGHVGLKGKDTYMGIQKAVPYFEKNHVTIVPVSSLLETEIDEDFDGFWQD</sequence>
<dbReference type="Gene3D" id="3.20.20.370">
    <property type="entry name" value="Glycoside hydrolase/deacetylase"/>
    <property type="match status" value="1"/>
</dbReference>
<dbReference type="PANTHER" id="PTHR30105">
    <property type="entry name" value="UNCHARACTERIZED YIBQ-RELATED"/>
    <property type="match status" value="1"/>
</dbReference>
<protein>
    <recommendedName>
        <fullName evidence="4">Divergent polysaccharide deacetylase</fullName>
    </recommendedName>
</protein>
<dbReference type="RefSeq" id="WP_093047241.1">
    <property type="nucleotide sequence ID" value="NZ_FOGT01000001.1"/>
</dbReference>
<dbReference type="STRING" id="1601833.SAMN05518684_101316"/>
<evidence type="ECO:0008006" key="4">
    <source>
        <dbReference type="Google" id="ProtNLM"/>
    </source>
</evidence>
<keyword evidence="3" id="KW-1185">Reference proteome</keyword>
<dbReference type="GO" id="GO:0005975">
    <property type="term" value="P:carbohydrate metabolic process"/>
    <property type="evidence" value="ECO:0007669"/>
    <property type="project" value="InterPro"/>
</dbReference>
<feature type="chain" id="PRO_5039363476" description="Divergent polysaccharide deacetylase" evidence="1">
    <location>
        <begin position="27"/>
        <end position="268"/>
    </location>
</feature>
<dbReference type="InterPro" id="IPR011330">
    <property type="entry name" value="Glyco_hydro/deAcase_b/a-brl"/>
</dbReference>
<dbReference type="PANTHER" id="PTHR30105:SF2">
    <property type="entry name" value="DIVERGENT POLYSACCHARIDE DEACETYLASE SUPERFAMILY"/>
    <property type="match status" value="1"/>
</dbReference>
<dbReference type="SUPFAM" id="SSF88713">
    <property type="entry name" value="Glycoside hydrolase/deacetylase"/>
    <property type="match status" value="1"/>
</dbReference>
<dbReference type="Pfam" id="PF04748">
    <property type="entry name" value="Polysacc_deac_2"/>
    <property type="match status" value="1"/>
</dbReference>
<accession>A0A1H9PHF2</accession>
<gene>
    <name evidence="2" type="ORF">SAMN05518684_101316</name>
</gene>
<dbReference type="CDD" id="cd10936">
    <property type="entry name" value="CE4_DAC2"/>
    <property type="match status" value="1"/>
</dbReference>
<dbReference type="EMBL" id="FOGT01000001">
    <property type="protein sequence ID" value="SER47567.1"/>
    <property type="molecule type" value="Genomic_DNA"/>
</dbReference>
<dbReference type="Proteomes" id="UP000198571">
    <property type="component" value="Unassembled WGS sequence"/>
</dbReference>
<dbReference type="OrthoDB" id="9784811at2"/>
<evidence type="ECO:0000313" key="3">
    <source>
        <dbReference type="Proteomes" id="UP000198571"/>
    </source>
</evidence>
<evidence type="ECO:0000313" key="2">
    <source>
        <dbReference type="EMBL" id="SER47567.1"/>
    </source>
</evidence>
<dbReference type="AlphaFoldDB" id="A0A1H9PHF2"/>
<dbReference type="InterPro" id="IPR006837">
    <property type="entry name" value="Divergent_DAC"/>
</dbReference>